<dbReference type="EMBL" id="LHPF02000047">
    <property type="protein sequence ID" value="PSC67827.1"/>
    <property type="molecule type" value="Genomic_DNA"/>
</dbReference>
<evidence type="ECO:0000313" key="6">
    <source>
        <dbReference type="Proteomes" id="UP000239649"/>
    </source>
</evidence>
<dbReference type="Gene3D" id="3.40.50.150">
    <property type="entry name" value="Vaccinia Virus protein VP39"/>
    <property type="match status" value="1"/>
</dbReference>
<dbReference type="PROSITE" id="PS51556">
    <property type="entry name" value="SAM_MT_MG_PIX"/>
    <property type="match status" value="1"/>
</dbReference>
<dbReference type="CDD" id="cd02440">
    <property type="entry name" value="AdoMet_MTases"/>
    <property type="match status" value="1"/>
</dbReference>
<dbReference type="SUPFAM" id="SSF53335">
    <property type="entry name" value="S-adenosyl-L-methionine-dependent methyltransferases"/>
    <property type="match status" value="1"/>
</dbReference>
<reference evidence="5 6" key="1">
    <citation type="journal article" date="2018" name="Plant J.">
        <title>Genome sequences of Chlorella sorokiniana UTEX 1602 and Micractinium conductrix SAG 241.80: implications to maltose excretion by a green alga.</title>
        <authorList>
            <person name="Arriola M.B."/>
            <person name="Velmurugan N."/>
            <person name="Zhang Y."/>
            <person name="Plunkett M.H."/>
            <person name="Hondzo H."/>
            <person name="Barney B.M."/>
        </authorList>
    </citation>
    <scope>NUCLEOTIDE SEQUENCE [LARGE SCALE GENOMIC DNA]</scope>
    <source>
        <strain evidence="5 6">SAG 241.80</strain>
    </source>
</reference>
<accession>A0A2P6V150</accession>
<dbReference type="PANTHER" id="PTHR22895">
    <property type="entry name" value="ARMADILLO REPEAT-CONTAINING PROTEIN 6"/>
    <property type="match status" value="1"/>
</dbReference>
<dbReference type="OrthoDB" id="66144at2759"/>
<evidence type="ECO:0000256" key="2">
    <source>
        <dbReference type="PROSITE-ProRule" id="PRU00259"/>
    </source>
</evidence>
<gene>
    <name evidence="5" type="ORF">C2E20_8533</name>
</gene>
<evidence type="ECO:0000313" key="5">
    <source>
        <dbReference type="EMBL" id="PSC67827.1"/>
    </source>
</evidence>
<dbReference type="Pfam" id="PF07109">
    <property type="entry name" value="Mg-por_mtran_C"/>
    <property type="match status" value="1"/>
</dbReference>
<feature type="repeat" description="ARM" evidence="2">
    <location>
        <begin position="377"/>
        <end position="421"/>
    </location>
</feature>
<dbReference type="InterPro" id="IPR010251">
    <property type="entry name" value="Mg_prot_MeTrfase"/>
</dbReference>
<dbReference type="Proteomes" id="UP000239649">
    <property type="component" value="Unassembled WGS sequence"/>
</dbReference>
<dbReference type="PANTHER" id="PTHR22895:SF0">
    <property type="entry name" value="ARMADILLO REPEAT-CONTAINING PROTEIN 6"/>
    <property type="match status" value="1"/>
</dbReference>
<dbReference type="GO" id="GO:0015995">
    <property type="term" value="P:chlorophyll biosynthetic process"/>
    <property type="evidence" value="ECO:0007669"/>
    <property type="project" value="InterPro"/>
</dbReference>
<dbReference type="InterPro" id="IPR016024">
    <property type="entry name" value="ARM-type_fold"/>
</dbReference>
<organism evidence="5 6">
    <name type="scientific">Micractinium conductrix</name>
    <dbReference type="NCBI Taxonomy" id="554055"/>
    <lineage>
        <taxon>Eukaryota</taxon>
        <taxon>Viridiplantae</taxon>
        <taxon>Chlorophyta</taxon>
        <taxon>core chlorophytes</taxon>
        <taxon>Trebouxiophyceae</taxon>
        <taxon>Chlorellales</taxon>
        <taxon>Chlorellaceae</taxon>
        <taxon>Chlorella clade</taxon>
        <taxon>Micractinium</taxon>
    </lineage>
</organism>
<dbReference type="InterPro" id="IPR010940">
    <property type="entry name" value="Mg_prot_MeTrfase_C"/>
</dbReference>
<dbReference type="SUPFAM" id="SSF48371">
    <property type="entry name" value="ARM repeat"/>
    <property type="match status" value="1"/>
</dbReference>
<dbReference type="PROSITE" id="PS50176">
    <property type="entry name" value="ARM_REPEAT"/>
    <property type="match status" value="1"/>
</dbReference>
<proteinExistence type="predicted"/>
<dbReference type="Gene3D" id="1.25.10.10">
    <property type="entry name" value="Leucine-rich Repeat Variant"/>
    <property type="match status" value="1"/>
</dbReference>
<dbReference type="InterPro" id="IPR029063">
    <property type="entry name" value="SAM-dependent_MTases_sf"/>
</dbReference>
<dbReference type="InterPro" id="IPR011989">
    <property type="entry name" value="ARM-like"/>
</dbReference>
<evidence type="ECO:0000259" key="4">
    <source>
        <dbReference type="Pfam" id="PF07109"/>
    </source>
</evidence>
<keyword evidence="1" id="KW-0677">Repeat</keyword>
<sequence length="816" mass="84810">MAHTTSCMGQMRRYQLKDAELHSPPFTADDGTKLQARSPNDSEVVAKMDTLKRFRDAESDEDIQAVATAQRKAKNLRRQSAAAAGAATPVAPAAPTLPAAQLTKVQKANKKVKVAGLHKPQKKNAGKYSAQLAKFTEKRITQETFDAAVQENITEFDMEPEEALSSAVEEFTAQGVNLSNIIKTVEGGNVSAHPAAAAAAALDAAAASGDADAISASAALLGGASRDLQSDFLGAGGVHALADAQQQHSGDAALAAAALRAAAAVATKNEEGKAALMLTGLGSSSQDALQRHGEEPEVLDAACAVLCALTNPDDDSTPASRAFPNARALAKQGAARQLVGALRGHEQHPQATTIALSNALKQVAANDEICQEVAAEGGVTLALQILKAGLGDAALARALCGLLRQLVSSDGNKARFVEAGGLETMRAALAAHAGAPGVLEQALGLLTNLTLRNPEAAEKALECGCLDAVLELMRALLEGSNGKENRGNGAQRQACMALRNSAVSRRVVTCAATRQRAAPAGALAALATLHAAPAMAAMESIGQVADGGSLSLALGGGAAIAALGAALVITNPQKRRAEQMQATGGDELAAVKTYFDTAGFERWNKIYGETDEINKVQLDIRNGHAQTVDKVLRWLDQDGGVEGRTVCDAGCGTGSLSIPLALRGATVSASDISSSMAGEAQRRYEAAVAAGAKAPKVTPKFETLDLESCSGRYDTVCCLDVMIHYPQDKVDGMVSHLASLAEDTLVISFAPKTLAYSILKRIGELFPGPSKATRAYLHKEDDVEAALARAGFKVTKREMTATSFYFSRALLCKRVK</sequence>
<dbReference type="STRING" id="554055.A0A2P6V150"/>
<feature type="region of interest" description="Disordered" evidence="3">
    <location>
        <begin position="15"/>
        <end position="39"/>
    </location>
</feature>
<protein>
    <submittedName>
        <fullName evidence="5">Magnesium protoporphyrin IX chloroplastic-like</fullName>
    </submittedName>
</protein>
<dbReference type="AlphaFoldDB" id="A0A2P6V150"/>
<dbReference type="InterPro" id="IPR000225">
    <property type="entry name" value="Armadillo"/>
</dbReference>
<comment type="caution">
    <text evidence="5">The sequence shown here is derived from an EMBL/GenBank/DDBJ whole genome shotgun (WGS) entry which is preliminary data.</text>
</comment>
<dbReference type="NCBIfam" id="TIGR02021">
    <property type="entry name" value="BchM-ChlM"/>
    <property type="match status" value="1"/>
</dbReference>
<evidence type="ECO:0000256" key="3">
    <source>
        <dbReference type="SAM" id="MobiDB-lite"/>
    </source>
</evidence>
<feature type="domain" description="Magnesium-protoporphyrin IX methyltransferase C-terminal" evidence="4">
    <location>
        <begin position="718"/>
        <end position="813"/>
    </location>
</feature>
<name>A0A2P6V150_9CHLO</name>
<dbReference type="GO" id="GO:0046406">
    <property type="term" value="F:magnesium protoporphyrin IX methyltransferase activity"/>
    <property type="evidence" value="ECO:0007669"/>
    <property type="project" value="InterPro"/>
</dbReference>
<dbReference type="SMART" id="SM00185">
    <property type="entry name" value="ARM"/>
    <property type="match status" value="4"/>
</dbReference>
<keyword evidence="6" id="KW-1185">Reference proteome</keyword>
<evidence type="ECO:0000256" key="1">
    <source>
        <dbReference type="ARBA" id="ARBA00022737"/>
    </source>
</evidence>